<dbReference type="PANTHER" id="PTHR43793">
    <property type="entry name" value="FAD SYNTHASE"/>
    <property type="match status" value="1"/>
</dbReference>
<evidence type="ECO:0000256" key="1">
    <source>
        <dbReference type="ARBA" id="ARBA00022679"/>
    </source>
</evidence>
<dbReference type="RefSeq" id="WP_121247379.1">
    <property type="nucleotide sequence ID" value="NZ_RBIL01000001.1"/>
</dbReference>
<dbReference type="Gene3D" id="3.40.50.620">
    <property type="entry name" value="HUPs"/>
    <property type="match status" value="1"/>
</dbReference>
<gene>
    <name evidence="4" type="ORF">C8N24_0367</name>
</gene>
<dbReference type="NCBIfam" id="TIGR00125">
    <property type="entry name" value="cyt_tran_rel"/>
    <property type="match status" value="1"/>
</dbReference>
<dbReference type="GO" id="GO:0016779">
    <property type="term" value="F:nucleotidyltransferase activity"/>
    <property type="evidence" value="ECO:0007669"/>
    <property type="project" value="UniProtKB-KW"/>
</dbReference>
<accession>A0A660L6C8</accession>
<protein>
    <submittedName>
        <fullName evidence="4">RfaE bifunctional protein nucleotidyltransferase chain/domain</fullName>
    </submittedName>
</protein>
<dbReference type="OrthoDB" id="9802794at2"/>
<dbReference type="InterPro" id="IPR004821">
    <property type="entry name" value="Cyt_trans-like"/>
</dbReference>
<dbReference type="PANTHER" id="PTHR43793:SF1">
    <property type="entry name" value="FAD SYNTHASE"/>
    <property type="match status" value="1"/>
</dbReference>
<name>A0A660L6C8_9ACTN</name>
<evidence type="ECO:0000313" key="4">
    <source>
        <dbReference type="EMBL" id="RKQ90557.1"/>
    </source>
</evidence>
<dbReference type="EMBL" id="RBIL01000001">
    <property type="protein sequence ID" value="RKQ90557.1"/>
    <property type="molecule type" value="Genomic_DNA"/>
</dbReference>
<keyword evidence="1 4" id="KW-0808">Transferase</keyword>
<dbReference type="AlphaFoldDB" id="A0A660L6C8"/>
<sequence length="195" mass="21595">MAISSGIFSSEPAFADRHIDSLEHLAELIVHLKGIGLRIVLTSGSFDLIHLGHVKYLAKAKQLGDVLVVGVDSDAKIQARKGPDRPLVPEGERLEMLAHQRPVDVLFLKGPDEERWGLIKAVSPDVLVLTEDHSYTEAELEELGTICGRVEVLERQASVTTSERIRQLYMHLGERLGPQLAKVLPNLIDETLKRS</sequence>
<keyword evidence="5" id="KW-1185">Reference proteome</keyword>
<evidence type="ECO:0000256" key="2">
    <source>
        <dbReference type="ARBA" id="ARBA00022695"/>
    </source>
</evidence>
<dbReference type="Pfam" id="PF01467">
    <property type="entry name" value="CTP_transf_like"/>
    <property type="match status" value="1"/>
</dbReference>
<evidence type="ECO:0000313" key="5">
    <source>
        <dbReference type="Proteomes" id="UP000278962"/>
    </source>
</evidence>
<comment type="caution">
    <text evidence="4">The sequence shown here is derived from an EMBL/GenBank/DDBJ whole genome shotgun (WGS) entry which is preliminary data.</text>
</comment>
<dbReference type="InterPro" id="IPR050385">
    <property type="entry name" value="Archaeal_FAD_synthase"/>
</dbReference>
<dbReference type="InterPro" id="IPR014729">
    <property type="entry name" value="Rossmann-like_a/b/a_fold"/>
</dbReference>
<dbReference type="SUPFAM" id="SSF52374">
    <property type="entry name" value="Nucleotidylyl transferase"/>
    <property type="match status" value="1"/>
</dbReference>
<proteinExistence type="predicted"/>
<keyword evidence="2" id="KW-0548">Nucleotidyltransferase</keyword>
<feature type="domain" description="Cytidyltransferase-like" evidence="3">
    <location>
        <begin position="42"/>
        <end position="152"/>
    </location>
</feature>
<dbReference type="Proteomes" id="UP000278962">
    <property type="component" value="Unassembled WGS sequence"/>
</dbReference>
<evidence type="ECO:0000259" key="3">
    <source>
        <dbReference type="Pfam" id="PF01467"/>
    </source>
</evidence>
<organism evidence="4 5">
    <name type="scientific">Solirubrobacter pauli</name>
    <dbReference type="NCBI Taxonomy" id="166793"/>
    <lineage>
        <taxon>Bacteria</taxon>
        <taxon>Bacillati</taxon>
        <taxon>Actinomycetota</taxon>
        <taxon>Thermoleophilia</taxon>
        <taxon>Solirubrobacterales</taxon>
        <taxon>Solirubrobacteraceae</taxon>
        <taxon>Solirubrobacter</taxon>
    </lineage>
</organism>
<reference evidence="4 5" key="1">
    <citation type="submission" date="2018-10" db="EMBL/GenBank/DDBJ databases">
        <title>Genomic Encyclopedia of Archaeal and Bacterial Type Strains, Phase II (KMG-II): from individual species to whole genera.</title>
        <authorList>
            <person name="Goeker M."/>
        </authorList>
    </citation>
    <scope>NUCLEOTIDE SEQUENCE [LARGE SCALE GENOMIC DNA]</scope>
    <source>
        <strain evidence="4 5">DSM 14954</strain>
    </source>
</reference>